<name>A0A8T2U9T5_CERRI</name>
<comment type="caution">
    <text evidence="2">The sequence shown here is derived from an EMBL/GenBank/DDBJ whole genome shotgun (WGS) entry which is preliminary data.</text>
</comment>
<sequence length="33" mass="3785">MGCFQQEEKTKQSTRKPVVEFTGEEAPKGDGRW</sequence>
<organism evidence="2 3">
    <name type="scientific">Ceratopteris richardii</name>
    <name type="common">Triangle waterfern</name>
    <dbReference type="NCBI Taxonomy" id="49495"/>
    <lineage>
        <taxon>Eukaryota</taxon>
        <taxon>Viridiplantae</taxon>
        <taxon>Streptophyta</taxon>
        <taxon>Embryophyta</taxon>
        <taxon>Tracheophyta</taxon>
        <taxon>Polypodiopsida</taxon>
        <taxon>Polypodiidae</taxon>
        <taxon>Polypodiales</taxon>
        <taxon>Pteridineae</taxon>
        <taxon>Pteridaceae</taxon>
        <taxon>Parkerioideae</taxon>
        <taxon>Ceratopteris</taxon>
    </lineage>
</organism>
<proteinExistence type="predicted"/>
<evidence type="ECO:0000313" key="2">
    <source>
        <dbReference type="EMBL" id="KAH7432627.1"/>
    </source>
</evidence>
<feature type="compositionally biased region" description="Basic and acidic residues" evidence="1">
    <location>
        <begin position="1"/>
        <end position="11"/>
    </location>
</feature>
<dbReference type="AlphaFoldDB" id="A0A8T2U9T5"/>
<accession>A0A8T2U9T5</accession>
<dbReference type="EMBL" id="CM035412">
    <property type="protein sequence ID" value="KAH7432627.1"/>
    <property type="molecule type" value="Genomic_DNA"/>
</dbReference>
<feature type="region of interest" description="Disordered" evidence="1">
    <location>
        <begin position="1"/>
        <end position="33"/>
    </location>
</feature>
<dbReference type="Proteomes" id="UP000825935">
    <property type="component" value="Chromosome 7"/>
</dbReference>
<keyword evidence="3" id="KW-1185">Reference proteome</keyword>
<evidence type="ECO:0000256" key="1">
    <source>
        <dbReference type="SAM" id="MobiDB-lite"/>
    </source>
</evidence>
<protein>
    <submittedName>
        <fullName evidence="2">Uncharacterized protein</fullName>
    </submittedName>
</protein>
<reference evidence="2" key="1">
    <citation type="submission" date="2021-08" db="EMBL/GenBank/DDBJ databases">
        <title>WGS assembly of Ceratopteris richardii.</title>
        <authorList>
            <person name="Marchant D.B."/>
            <person name="Chen G."/>
            <person name="Jenkins J."/>
            <person name="Shu S."/>
            <person name="Leebens-Mack J."/>
            <person name="Grimwood J."/>
            <person name="Schmutz J."/>
            <person name="Soltis P."/>
            <person name="Soltis D."/>
            <person name="Chen Z.-H."/>
        </authorList>
    </citation>
    <scope>NUCLEOTIDE SEQUENCE</scope>
    <source>
        <strain evidence="2">Whitten #5841</strain>
        <tissue evidence="2">Leaf</tissue>
    </source>
</reference>
<evidence type="ECO:0000313" key="3">
    <source>
        <dbReference type="Proteomes" id="UP000825935"/>
    </source>
</evidence>
<gene>
    <name evidence="2" type="ORF">KP509_07G031500</name>
</gene>